<evidence type="ECO:0000259" key="11">
    <source>
        <dbReference type="PROSITE" id="PS50887"/>
    </source>
</evidence>
<dbReference type="GO" id="GO:1902201">
    <property type="term" value="P:negative regulation of bacterial-type flagellum-dependent cell motility"/>
    <property type="evidence" value="ECO:0007669"/>
    <property type="project" value="TreeGrafter"/>
</dbReference>
<dbReference type="SUPFAM" id="SSF55073">
    <property type="entry name" value="Nucleotide cyclase"/>
    <property type="match status" value="1"/>
</dbReference>
<comment type="cofactor">
    <cofactor evidence="1">
        <name>Mg(2+)</name>
        <dbReference type="ChEBI" id="CHEBI:18420"/>
    </cofactor>
</comment>
<evidence type="ECO:0000256" key="6">
    <source>
        <dbReference type="ARBA" id="ARBA00023136"/>
    </source>
</evidence>
<feature type="transmembrane region" description="Helical" evidence="9">
    <location>
        <begin position="32"/>
        <end position="59"/>
    </location>
</feature>
<dbReference type="FunFam" id="3.30.70.270:FF:000001">
    <property type="entry name" value="Diguanylate cyclase domain protein"/>
    <property type="match status" value="1"/>
</dbReference>
<evidence type="ECO:0000313" key="13">
    <source>
        <dbReference type="Proteomes" id="UP000298049"/>
    </source>
</evidence>
<dbReference type="Pfam" id="PF00990">
    <property type="entry name" value="GGDEF"/>
    <property type="match status" value="1"/>
</dbReference>
<dbReference type="PROSITE" id="PS50839">
    <property type="entry name" value="CHASE"/>
    <property type="match status" value="1"/>
</dbReference>
<dbReference type="PANTHER" id="PTHR45138">
    <property type="entry name" value="REGULATORY COMPONENTS OF SENSORY TRANSDUCTION SYSTEM"/>
    <property type="match status" value="1"/>
</dbReference>
<dbReference type="AlphaFoldDB" id="A0A4P7XEV0"/>
<keyword evidence="5 9" id="KW-1133">Transmembrane helix</keyword>
<evidence type="ECO:0000256" key="7">
    <source>
        <dbReference type="ARBA" id="ARBA00034247"/>
    </source>
</evidence>
<dbReference type="InterPro" id="IPR050469">
    <property type="entry name" value="Diguanylate_Cyclase"/>
</dbReference>
<dbReference type="InterPro" id="IPR006189">
    <property type="entry name" value="CHASE_dom"/>
</dbReference>
<organism evidence="12 13">
    <name type="scientific">Hydrocarboniclastica marina</name>
    <dbReference type="NCBI Taxonomy" id="2259620"/>
    <lineage>
        <taxon>Bacteria</taxon>
        <taxon>Pseudomonadati</taxon>
        <taxon>Pseudomonadota</taxon>
        <taxon>Gammaproteobacteria</taxon>
        <taxon>Alteromonadales</taxon>
        <taxon>Alteromonadaceae</taxon>
        <taxon>Hydrocarboniclastica</taxon>
    </lineage>
</organism>
<dbReference type="InterPro" id="IPR042240">
    <property type="entry name" value="CHASE_sf"/>
</dbReference>
<dbReference type="PANTHER" id="PTHR45138:SF9">
    <property type="entry name" value="DIGUANYLATE CYCLASE DGCM-RELATED"/>
    <property type="match status" value="1"/>
</dbReference>
<feature type="domain" description="CHASE" evidence="10">
    <location>
        <begin position="101"/>
        <end position="323"/>
    </location>
</feature>
<dbReference type="EMBL" id="CP031093">
    <property type="protein sequence ID" value="QCF25438.1"/>
    <property type="molecule type" value="Genomic_DNA"/>
</dbReference>
<evidence type="ECO:0000256" key="5">
    <source>
        <dbReference type="ARBA" id="ARBA00022989"/>
    </source>
</evidence>
<accession>A0A4P7XEV0</accession>
<feature type="region of interest" description="Disordered" evidence="8">
    <location>
        <begin position="1"/>
        <end position="26"/>
    </location>
</feature>
<keyword evidence="13" id="KW-1185">Reference proteome</keyword>
<evidence type="ECO:0000256" key="8">
    <source>
        <dbReference type="SAM" id="MobiDB-lite"/>
    </source>
</evidence>
<evidence type="ECO:0000256" key="3">
    <source>
        <dbReference type="ARBA" id="ARBA00012528"/>
    </source>
</evidence>
<dbReference type="Proteomes" id="UP000298049">
    <property type="component" value="Chromosome"/>
</dbReference>
<dbReference type="SMART" id="SM00267">
    <property type="entry name" value="GGDEF"/>
    <property type="match status" value="1"/>
</dbReference>
<dbReference type="Gene3D" id="3.30.450.350">
    <property type="entry name" value="CHASE domain"/>
    <property type="match status" value="1"/>
</dbReference>
<dbReference type="EC" id="2.7.7.65" evidence="3"/>
<evidence type="ECO:0000256" key="2">
    <source>
        <dbReference type="ARBA" id="ARBA00004370"/>
    </source>
</evidence>
<dbReference type="CDD" id="cd01949">
    <property type="entry name" value="GGDEF"/>
    <property type="match status" value="1"/>
</dbReference>
<dbReference type="KEGG" id="hmi:soil367_05560"/>
<dbReference type="GO" id="GO:0007165">
    <property type="term" value="P:signal transduction"/>
    <property type="evidence" value="ECO:0007669"/>
    <property type="project" value="UniProtKB-ARBA"/>
</dbReference>
<dbReference type="GO" id="GO:0052621">
    <property type="term" value="F:diguanylate cyclase activity"/>
    <property type="evidence" value="ECO:0007669"/>
    <property type="project" value="UniProtKB-EC"/>
</dbReference>
<proteinExistence type="predicted"/>
<dbReference type="GO" id="GO:0005886">
    <property type="term" value="C:plasma membrane"/>
    <property type="evidence" value="ECO:0007669"/>
    <property type="project" value="TreeGrafter"/>
</dbReference>
<comment type="catalytic activity">
    <reaction evidence="7">
        <text>2 GTP = 3',3'-c-di-GMP + 2 diphosphate</text>
        <dbReference type="Rhea" id="RHEA:24898"/>
        <dbReference type="ChEBI" id="CHEBI:33019"/>
        <dbReference type="ChEBI" id="CHEBI:37565"/>
        <dbReference type="ChEBI" id="CHEBI:58805"/>
        <dbReference type="EC" id="2.7.7.65"/>
    </reaction>
</comment>
<dbReference type="PROSITE" id="PS50887">
    <property type="entry name" value="GGDEF"/>
    <property type="match status" value="1"/>
</dbReference>
<dbReference type="InterPro" id="IPR043128">
    <property type="entry name" value="Rev_trsase/Diguanyl_cyclase"/>
</dbReference>
<dbReference type="SMART" id="SM01079">
    <property type="entry name" value="CHASE"/>
    <property type="match status" value="1"/>
</dbReference>
<reference evidence="12 13" key="1">
    <citation type="submission" date="2018-07" db="EMBL/GenBank/DDBJ databases">
        <title>Marsedoiliclastica nanhaica gen. nov. sp. nov., a novel marine hydrocarbonoclastic bacterium isolated from an in-situ enriched hydrocarbon-degrading consortium in deep-sea sediment.</title>
        <authorList>
            <person name="Dong C."/>
            <person name="Ma T."/>
            <person name="Liu R."/>
            <person name="Shao Z."/>
        </authorList>
    </citation>
    <scope>NUCLEOTIDE SEQUENCE [LARGE SCALE GENOMIC DNA]</scope>
    <source>
        <strain evidence="13">soil36-7</strain>
    </source>
</reference>
<evidence type="ECO:0000256" key="4">
    <source>
        <dbReference type="ARBA" id="ARBA00022692"/>
    </source>
</evidence>
<sequence length="559" mass="61808">MHAQDELSPFQAKVEPPPLHKNESDPAKPTSVIFKAAVALILVVLVGMSLLGVLSYSVYDAKTELIGRSFNFEVDRKAMEFEREVRLNLEIMFALRSGLALLPVVNRGVFHELTADVLRRAPAIHGFAYAPWLEDKDRADFERVMQTEFSAFELTQVSGNGGTDTASERSRYVPVQYIEPLKLNRAALGFDLASEPNRLAALRAARLSGEMVATAGLTLVQETENKRGILVFTPLYHGNPTTPQGRRAAHYAFINGVYRIETLYEQSIGAVASGNFLVRIIDVTDGIEDVLFASGNPRDERWRSDMARVEILPDVAGREWAVEVTPTEEYISSQRGYLPTLIMVSGSLLLVLMASYVLFTVQRNNELRKTKQELEQVSLTDGLTGLANRRHFDQYLEQEWTRAQRDGLPLSLILIDIDYFKPFNDEYGHPAGDECLKRVSDVLRTVSRRPGDLVARYGGEEFALILPQTDTAQTVAEACRLAVEALSIPHAASGTAPVVTVSAGVCTLVPQPGMSPGLLTQSTDVALYEAKAKGRNRTHMMKVASVDIEKTRTQGDNPT</sequence>
<dbReference type="OrthoDB" id="73375at2"/>
<dbReference type="NCBIfam" id="TIGR00254">
    <property type="entry name" value="GGDEF"/>
    <property type="match status" value="1"/>
</dbReference>
<evidence type="ECO:0000313" key="12">
    <source>
        <dbReference type="EMBL" id="QCF25438.1"/>
    </source>
</evidence>
<dbReference type="InterPro" id="IPR000160">
    <property type="entry name" value="GGDEF_dom"/>
</dbReference>
<dbReference type="Gene3D" id="3.30.70.270">
    <property type="match status" value="1"/>
</dbReference>
<dbReference type="GO" id="GO:0043709">
    <property type="term" value="P:cell adhesion involved in single-species biofilm formation"/>
    <property type="evidence" value="ECO:0007669"/>
    <property type="project" value="TreeGrafter"/>
</dbReference>
<feature type="domain" description="GGDEF" evidence="11">
    <location>
        <begin position="408"/>
        <end position="543"/>
    </location>
</feature>
<comment type="subcellular location">
    <subcellularLocation>
        <location evidence="2">Membrane</location>
    </subcellularLocation>
</comment>
<dbReference type="InterPro" id="IPR029787">
    <property type="entry name" value="Nucleotide_cyclase"/>
</dbReference>
<keyword evidence="6 9" id="KW-0472">Membrane</keyword>
<protein>
    <recommendedName>
        <fullName evidence="3">diguanylate cyclase</fullName>
        <ecNumber evidence="3">2.7.7.65</ecNumber>
    </recommendedName>
</protein>
<evidence type="ECO:0000259" key="10">
    <source>
        <dbReference type="PROSITE" id="PS50839"/>
    </source>
</evidence>
<gene>
    <name evidence="12" type="ORF">soil367_05560</name>
</gene>
<evidence type="ECO:0000256" key="9">
    <source>
        <dbReference type="SAM" id="Phobius"/>
    </source>
</evidence>
<evidence type="ECO:0000256" key="1">
    <source>
        <dbReference type="ARBA" id="ARBA00001946"/>
    </source>
</evidence>
<feature type="transmembrane region" description="Helical" evidence="9">
    <location>
        <begin position="337"/>
        <end position="359"/>
    </location>
</feature>
<keyword evidence="4 9" id="KW-0812">Transmembrane</keyword>
<dbReference type="Pfam" id="PF03924">
    <property type="entry name" value="CHASE"/>
    <property type="match status" value="1"/>
</dbReference>
<name>A0A4P7XEV0_9ALTE</name>